<proteinExistence type="predicted"/>
<feature type="region of interest" description="Disordered" evidence="1">
    <location>
        <begin position="61"/>
        <end position="100"/>
    </location>
</feature>
<dbReference type="EMBL" id="JAMKFB020000009">
    <property type="protein sequence ID" value="KAL0183975.1"/>
    <property type="molecule type" value="Genomic_DNA"/>
</dbReference>
<evidence type="ECO:0000313" key="2">
    <source>
        <dbReference type="EMBL" id="KAL0183975.1"/>
    </source>
</evidence>
<gene>
    <name evidence="2" type="ORF">M9458_019671</name>
</gene>
<organism evidence="2 3">
    <name type="scientific">Cirrhinus mrigala</name>
    <name type="common">Mrigala</name>
    <dbReference type="NCBI Taxonomy" id="683832"/>
    <lineage>
        <taxon>Eukaryota</taxon>
        <taxon>Metazoa</taxon>
        <taxon>Chordata</taxon>
        <taxon>Craniata</taxon>
        <taxon>Vertebrata</taxon>
        <taxon>Euteleostomi</taxon>
        <taxon>Actinopterygii</taxon>
        <taxon>Neopterygii</taxon>
        <taxon>Teleostei</taxon>
        <taxon>Ostariophysi</taxon>
        <taxon>Cypriniformes</taxon>
        <taxon>Cyprinidae</taxon>
        <taxon>Labeoninae</taxon>
        <taxon>Labeonini</taxon>
        <taxon>Cirrhinus</taxon>
    </lineage>
</organism>
<evidence type="ECO:0000256" key="1">
    <source>
        <dbReference type="SAM" id="MobiDB-lite"/>
    </source>
</evidence>
<dbReference type="Proteomes" id="UP001529510">
    <property type="component" value="Unassembled WGS sequence"/>
</dbReference>
<feature type="non-terminal residue" evidence="2">
    <location>
        <position position="1"/>
    </location>
</feature>
<feature type="compositionally biased region" description="Basic and acidic residues" evidence="1">
    <location>
        <begin position="61"/>
        <end position="73"/>
    </location>
</feature>
<name>A0ABD0QCK3_CIRMR</name>
<accession>A0ABD0QCK3</accession>
<feature type="non-terminal residue" evidence="2">
    <location>
        <position position="100"/>
    </location>
</feature>
<sequence length="100" mass="10545">WINLYGSLRNSTLVDDSQELNEGVGEGVSYRGRVYIELSVEILSGGAPDSKSLLSRISLKDAKGGKSGAKDPKTGTGPGGEEEKSKTIGPEVMPVEPPQK</sequence>
<comment type="caution">
    <text evidence="2">The sequence shown here is derived from an EMBL/GenBank/DDBJ whole genome shotgun (WGS) entry which is preliminary data.</text>
</comment>
<evidence type="ECO:0000313" key="3">
    <source>
        <dbReference type="Proteomes" id="UP001529510"/>
    </source>
</evidence>
<reference evidence="2 3" key="1">
    <citation type="submission" date="2024-05" db="EMBL/GenBank/DDBJ databases">
        <title>Genome sequencing and assembly of Indian major carp, Cirrhinus mrigala (Hamilton, 1822).</title>
        <authorList>
            <person name="Mohindra V."/>
            <person name="Chowdhury L.M."/>
            <person name="Lal K."/>
            <person name="Jena J.K."/>
        </authorList>
    </citation>
    <scope>NUCLEOTIDE SEQUENCE [LARGE SCALE GENOMIC DNA]</scope>
    <source>
        <strain evidence="2">CM1030</strain>
        <tissue evidence="2">Blood</tissue>
    </source>
</reference>
<protein>
    <submittedName>
        <fullName evidence="2">Uncharacterized protein</fullName>
    </submittedName>
</protein>
<dbReference type="AlphaFoldDB" id="A0ABD0QCK3"/>
<keyword evidence="3" id="KW-1185">Reference proteome</keyword>